<dbReference type="PANTHER" id="PTHR34109">
    <property type="entry name" value="BNAUNNG04460D PROTEIN-RELATED"/>
    <property type="match status" value="1"/>
</dbReference>
<dbReference type="Gene3D" id="3.30.720.110">
    <property type="match status" value="1"/>
</dbReference>
<sequence>MSEWKPATYPSVSPYLICEDAESIIRFLERVFDGALVRRFDRPDGSPMHAEVRIDDSIVMIGGGATVQQSQGPHIHVYVRDAQAVCDRAMQHGAQAVQAPARKRDDDFRGGFRDAAGTTWRVATQ</sequence>
<dbReference type="EMBL" id="FCOB02000018">
    <property type="protein sequence ID" value="SAK75918.1"/>
    <property type="molecule type" value="Genomic_DNA"/>
</dbReference>
<dbReference type="OrthoDB" id="9795306at2"/>
<comment type="caution">
    <text evidence="2">The sequence shown here is derived from an EMBL/GenBank/DDBJ whole genome shotgun (WGS) entry which is preliminary data.</text>
</comment>
<dbReference type="InterPro" id="IPR037523">
    <property type="entry name" value="VOC_core"/>
</dbReference>
<evidence type="ECO:0000313" key="3">
    <source>
        <dbReference type="Proteomes" id="UP000054978"/>
    </source>
</evidence>
<dbReference type="Proteomes" id="UP000054978">
    <property type="component" value="Unassembled WGS sequence"/>
</dbReference>
<evidence type="ECO:0000259" key="1">
    <source>
        <dbReference type="PROSITE" id="PS51819"/>
    </source>
</evidence>
<dbReference type="PROSITE" id="PS51819">
    <property type="entry name" value="VOC"/>
    <property type="match status" value="1"/>
</dbReference>
<name>A0A158C0P9_9BURK</name>
<reference evidence="2" key="1">
    <citation type="submission" date="2016-01" db="EMBL/GenBank/DDBJ databases">
        <authorList>
            <person name="Peeters C."/>
        </authorList>
    </citation>
    <scope>NUCLEOTIDE SEQUENCE [LARGE SCALE GENOMIC DNA]</scope>
    <source>
        <strain evidence="2">LMG 29326</strain>
    </source>
</reference>
<dbReference type="Gene3D" id="3.30.720.120">
    <property type="match status" value="1"/>
</dbReference>
<gene>
    <name evidence="2" type="ORF">AWB83_03875</name>
</gene>
<proteinExistence type="predicted"/>
<dbReference type="InterPro" id="IPR004360">
    <property type="entry name" value="Glyas_Fos-R_dOase_dom"/>
</dbReference>
<accession>A0A158C0P9</accession>
<dbReference type="AlphaFoldDB" id="A0A158C0P9"/>
<dbReference type="InterPro" id="IPR029068">
    <property type="entry name" value="Glyas_Bleomycin-R_OHBP_Dase"/>
</dbReference>
<organism evidence="2 3">
    <name type="scientific">Caballeronia ptereochthonis</name>
    <dbReference type="NCBI Taxonomy" id="1777144"/>
    <lineage>
        <taxon>Bacteria</taxon>
        <taxon>Pseudomonadati</taxon>
        <taxon>Pseudomonadota</taxon>
        <taxon>Betaproteobacteria</taxon>
        <taxon>Burkholderiales</taxon>
        <taxon>Burkholderiaceae</taxon>
        <taxon>Caballeronia</taxon>
    </lineage>
</organism>
<dbReference type="Pfam" id="PF00903">
    <property type="entry name" value="Glyoxalase"/>
    <property type="match status" value="1"/>
</dbReference>
<feature type="domain" description="VOC" evidence="1">
    <location>
        <begin position="8"/>
        <end position="125"/>
    </location>
</feature>
<evidence type="ECO:0000313" key="2">
    <source>
        <dbReference type="EMBL" id="SAK75918.1"/>
    </source>
</evidence>
<dbReference type="STRING" id="1777144.AWB83_03875"/>
<keyword evidence="3" id="KW-1185">Reference proteome</keyword>
<protein>
    <submittedName>
        <fullName evidence="2">Glyoxalase/bleomycin resistance protein/dioxygenase</fullName>
    </submittedName>
</protein>
<dbReference type="SUPFAM" id="SSF54593">
    <property type="entry name" value="Glyoxalase/Bleomycin resistance protein/Dihydroxybiphenyl dioxygenase"/>
    <property type="match status" value="1"/>
</dbReference>
<dbReference type="PANTHER" id="PTHR34109:SF1">
    <property type="entry name" value="VOC DOMAIN-CONTAINING PROTEIN"/>
    <property type="match status" value="1"/>
</dbReference>
<dbReference type="RefSeq" id="WP_087047265.1">
    <property type="nucleotide sequence ID" value="NZ_FCOB02000018.1"/>
</dbReference>
<dbReference type="GO" id="GO:0051213">
    <property type="term" value="F:dioxygenase activity"/>
    <property type="evidence" value="ECO:0007669"/>
    <property type="project" value="UniProtKB-KW"/>
</dbReference>